<protein>
    <recommendedName>
        <fullName evidence="3">DUF721 domain-containing protein</fullName>
    </recommendedName>
</protein>
<dbReference type="EMBL" id="CP000683">
    <property type="protein sequence ID" value="ABV85251.1"/>
    <property type="molecule type" value="Genomic_DNA"/>
</dbReference>
<accession>A8F2W5</accession>
<evidence type="ECO:0008006" key="3">
    <source>
        <dbReference type="Google" id="ProtNLM"/>
    </source>
</evidence>
<organism evidence="1 2">
    <name type="scientific">Rickettsia massiliae (strain Mtu5)</name>
    <dbReference type="NCBI Taxonomy" id="416276"/>
    <lineage>
        <taxon>Bacteria</taxon>
        <taxon>Pseudomonadati</taxon>
        <taxon>Pseudomonadota</taxon>
        <taxon>Alphaproteobacteria</taxon>
        <taxon>Rickettsiales</taxon>
        <taxon>Rickettsiaceae</taxon>
        <taxon>Rickettsieae</taxon>
        <taxon>Rickettsia</taxon>
        <taxon>spotted fever group</taxon>
    </lineage>
</organism>
<gene>
    <name evidence="1" type="ordered locus">RMA_1306</name>
</gene>
<evidence type="ECO:0000313" key="1">
    <source>
        <dbReference type="EMBL" id="ABV85251.1"/>
    </source>
</evidence>
<reference evidence="1 2" key="1">
    <citation type="journal article" date="2007" name="Genome Res.">
        <title>Lateral gene transfer between obligate intracellular bacteria: evidence from the Rickettsia massiliae genome.</title>
        <authorList>
            <person name="Blanc G."/>
            <person name="Ogata H."/>
            <person name="Robert C."/>
            <person name="Audic S."/>
            <person name="Claverie J.-M."/>
            <person name="Raoult D."/>
        </authorList>
    </citation>
    <scope>NUCLEOTIDE SEQUENCE [LARGE SCALE GENOMIC DNA]</scope>
    <source>
        <strain evidence="2">Mtu5</strain>
    </source>
</reference>
<evidence type="ECO:0000313" key="2">
    <source>
        <dbReference type="Proteomes" id="UP000001311"/>
    </source>
</evidence>
<proteinExistence type="predicted"/>
<name>A8F2W5_RICM5</name>
<dbReference type="Pfam" id="PF05258">
    <property type="entry name" value="DciA"/>
    <property type="match status" value="1"/>
</dbReference>
<dbReference type="KEGG" id="rms:RMA_1306"/>
<sequence>MFNDHIGYIFTFSCNIYNACFSHHNFNSAEFIKMKLIKEDIDKIVRRIFAKQHPLLPEIMINWNKIVGFNFSTKALPLKITTYTYKKQKINTLFIQAEDNATAAELPYYQDIILERIKIYLGFEAIHQMNVTFYKGKKSL</sequence>
<dbReference type="HOGENOM" id="CLU_152577_0_0_5"/>
<dbReference type="Proteomes" id="UP000001311">
    <property type="component" value="Chromosome"/>
</dbReference>
<dbReference type="AlphaFoldDB" id="A8F2W5"/>
<keyword evidence="2" id="KW-1185">Reference proteome</keyword>
<dbReference type="InterPro" id="IPR007922">
    <property type="entry name" value="DciA-like"/>
</dbReference>